<dbReference type="GeneID" id="19151919"/>
<protein>
    <submittedName>
        <fullName evidence="2">Uncharacterized protein</fullName>
    </submittedName>
</protein>
<dbReference type="HOGENOM" id="CLU_2967191_0_0_1"/>
<evidence type="ECO:0000256" key="1">
    <source>
        <dbReference type="SAM" id="SignalP"/>
    </source>
</evidence>
<dbReference type="EMBL" id="KI964550">
    <property type="protein sequence ID" value="EUC37522.1"/>
    <property type="molecule type" value="Genomic_DNA"/>
</dbReference>
<keyword evidence="3" id="KW-1185">Reference proteome</keyword>
<dbReference type="OrthoDB" id="3695192at2759"/>
<dbReference type="Proteomes" id="UP000053841">
    <property type="component" value="Unassembled WGS sequence"/>
</dbReference>
<organism evidence="2 3">
    <name type="scientific">Cochliobolus carbonum (strain 26-R-13)</name>
    <name type="common">Maize leaf spot fungus</name>
    <name type="synonym">Bipolaris zeicola</name>
    <dbReference type="NCBI Taxonomy" id="930089"/>
    <lineage>
        <taxon>Eukaryota</taxon>
        <taxon>Fungi</taxon>
        <taxon>Dikarya</taxon>
        <taxon>Ascomycota</taxon>
        <taxon>Pezizomycotina</taxon>
        <taxon>Dothideomycetes</taxon>
        <taxon>Pleosporomycetidae</taxon>
        <taxon>Pleosporales</taxon>
        <taxon>Pleosporineae</taxon>
        <taxon>Pleosporaceae</taxon>
        <taxon>Bipolaris</taxon>
    </lineage>
</organism>
<dbReference type="KEGG" id="bze:COCCADRAFT_85279"/>
<proteinExistence type="predicted"/>
<feature type="signal peptide" evidence="1">
    <location>
        <begin position="1"/>
        <end position="17"/>
    </location>
</feature>
<dbReference type="RefSeq" id="XP_007708193.1">
    <property type="nucleotide sequence ID" value="XM_007710003.1"/>
</dbReference>
<accession>W6YDC2</accession>
<keyword evidence="1" id="KW-0732">Signal</keyword>
<dbReference type="AlphaFoldDB" id="W6YDC2"/>
<evidence type="ECO:0000313" key="2">
    <source>
        <dbReference type="EMBL" id="EUC37522.1"/>
    </source>
</evidence>
<sequence>MKLSTFATLLALSTALAAVLEPRQQCSTSDACYSAVFGDGSMSSVVRAVEDCEDFLTTSVIWHPMYVNAPL</sequence>
<feature type="chain" id="PRO_5004888732" evidence="1">
    <location>
        <begin position="18"/>
        <end position="71"/>
    </location>
</feature>
<gene>
    <name evidence="2" type="ORF">COCCADRAFT_85279</name>
</gene>
<reference evidence="2 3" key="1">
    <citation type="journal article" date="2013" name="PLoS Genet.">
        <title>Comparative genome structure, secondary metabolite, and effector coding capacity across Cochliobolus pathogens.</title>
        <authorList>
            <person name="Condon B.J."/>
            <person name="Leng Y."/>
            <person name="Wu D."/>
            <person name="Bushley K.E."/>
            <person name="Ohm R.A."/>
            <person name="Otillar R."/>
            <person name="Martin J."/>
            <person name="Schackwitz W."/>
            <person name="Grimwood J."/>
            <person name="MohdZainudin N."/>
            <person name="Xue C."/>
            <person name="Wang R."/>
            <person name="Manning V.A."/>
            <person name="Dhillon B."/>
            <person name="Tu Z.J."/>
            <person name="Steffenson B.J."/>
            <person name="Salamov A."/>
            <person name="Sun H."/>
            <person name="Lowry S."/>
            <person name="LaButti K."/>
            <person name="Han J."/>
            <person name="Copeland A."/>
            <person name="Lindquist E."/>
            <person name="Barry K."/>
            <person name="Schmutz J."/>
            <person name="Baker S.E."/>
            <person name="Ciuffetti L.M."/>
            <person name="Grigoriev I.V."/>
            <person name="Zhong S."/>
            <person name="Turgeon B.G."/>
        </authorList>
    </citation>
    <scope>NUCLEOTIDE SEQUENCE [LARGE SCALE GENOMIC DNA]</scope>
    <source>
        <strain evidence="2 3">26-R-13</strain>
    </source>
</reference>
<evidence type="ECO:0000313" key="3">
    <source>
        <dbReference type="Proteomes" id="UP000053841"/>
    </source>
</evidence>
<name>W6YDC2_COCC2</name>